<evidence type="ECO:0000256" key="1">
    <source>
        <dbReference type="SAM" id="MobiDB-lite"/>
    </source>
</evidence>
<proteinExistence type="predicted"/>
<feature type="non-terminal residue" evidence="2">
    <location>
        <position position="33"/>
    </location>
</feature>
<name>A0A087V1J9_STEMI</name>
<gene>
    <name evidence="2" type="ORF">X975_18215</name>
</gene>
<sequence>VWSLNSRRAILDLHDGQGGPSNVEEQLFHKVSG</sequence>
<dbReference type="Proteomes" id="UP000054359">
    <property type="component" value="Unassembled WGS sequence"/>
</dbReference>
<reference evidence="2 3" key="1">
    <citation type="submission" date="2013-11" db="EMBL/GenBank/DDBJ databases">
        <title>Genome sequencing of Stegodyphus mimosarum.</title>
        <authorList>
            <person name="Bechsgaard J."/>
        </authorList>
    </citation>
    <scope>NUCLEOTIDE SEQUENCE [LARGE SCALE GENOMIC DNA]</scope>
</reference>
<accession>A0A087V1J9</accession>
<keyword evidence="3" id="KW-1185">Reference proteome</keyword>
<evidence type="ECO:0000313" key="2">
    <source>
        <dbReference type="EMBL" id="KFM83488.1"/>
    </source>
</evidence>
<protein>
    <submittedName>
        <fullName evidence="2">Uncharacterized protein</fullName>
    </submittedName>
</protein>
<dbReference type="AlphaFoldDB" id="A0A087V1J9"/>
<feature type="region of interest" description="Disordered" evidence="1">
    <location>
        <begin position="13"/>
        <end position="33"/>
    </location>
</feature>
<feature type="non-terminal residue" evidence="2">
    <location>
        <position position="1"/>
    </location>
</feature>
<dbReference type="EMBL" id="KL862901">
    <property type="protein sequence ID" value="KFM83488.1"/>
    <property type="molecule type" value="Genomic_DNA"/>
</dbReference>
<evidence type="ECO:0000313" key="3">
    <source>
        <dbReference type="Proteomes" id="UP000054359"/>
    </source>
</evidence>
<organism evidence="2 3">
    <name type="scientific">Stegodyphus mimosarum</name>
    <name type="common">African social velvet spider</name>
    <dbReference type="NCBI Taxonomy" id="407821"/>
    <lineage>
        <taxon>Eukaryota</taxon>
        <taxon>Metazoa</taxon>
        <taxon>Ecdysozoa</taxon>
        <taxon>Arthropoda</taxon>
        <taxon>Chelicerata</taxon>
        <taxon>Arachnida</taxon>
        <taxon>Araneae</taxon>
        <taxon>Araneomorphae</taxon>
        <taxon>Entelegynae</taxon>
        <taxon>Eresoidea</taxon>
        <taxon>Eresidae</taxon>
        <taxon>Stegodyphus</taxon>
    </lineage>
</organism>